<feature type="domain" description="LpxI N-terminal" evidence="2">
    <location>
        <begin position="5"/>
        <end position="140"/>
    </location>
</feature>
<dbReference type="EMBL" id="DQVE01000050">
    <property type="protein sequence ID" value="HIP98676.1"/>
    <property type="molecule type" value="Genomic_DNA"/>
</dbReference>
<protein>
    <submittedName>
        <fullName evidence="3">DUF1009 domain-containing protein</fullName>
    </submittedName>
</protein>
<sequence length="285" mass="31888">MKKNLLILAGKGKLPFLFKNLAEDKGYKVYTVGVKTITGTKTDFTVPFLGFTELEELLLELGKPQLVMLGKFNPKIPLALAEGFWEKFKVFLFGGKKKKNLDIFQELKREIKIFLPEEILKVFIRYMESKGFSFLPSEEIRDIAAPILATEGNLTPSVDLKSEDLDEGIKFFNYAKRLADMDIGQTLVFKNGHIVAVESLEGTDNTIKRAQKLVGKGISVVKVARTNQDFRMDVPAVGLQTLKLLKKAKAKALFLEAGKVFIIEKEKFLSEAEKVGIAVIGLALR</sequence>
<comment type="caution">
    <text evidence="3">The sequence shown here is derived from an EMBL/GenBank/DDBJ whole genome shotgun (WGS) entry which is preliminary data.</text>
</comment>
<organism evidence="3 4">
    <name type="scientific">Aquifex aeolicus</name>
    <dbReference type="NCBI Taxonomy" id="63363"/>
    <lineage>
        <taxon>Bacteria</taxon>
        <taxon>Pseudomonadati</taxon>
        <taxon>Aquificota</taxon>
        <taxon>Aquificia</taxon>
        <taxon>Aquificales</taxon>
        <taxon>Aquificaceae</taxon>
        <taxon>Aquifex</taxon>
    </lineage>
</organism>
<accession>A0A9D0YPM6</accession>
<dbReference type="Pfam" id="PF06230">
    <property type="entry name" value="LpxI_C"/>
    <property type="match status" value="1"/>
</dbReference>
<dbReference type="PANTHER" id="PTHR39962:SF1">
    <property type="entry name" value="LPXI FAMILY PROTEIN"/>
    <property type="match status" value="1"/>
</dbReference>
<name>A0A9D0YPM6_AQUAO</name>
<gene>
    <name evidence="3" type="ORF">EYH37_04870</name>
</gene>
<dbReference type="InterPro" id="IPR053174">
    <property type="entry name" value="LpxI"/>
</dbReference>
<evidence type="ECO:0000313" key="3">
    <source>
        <dbReference type="EMBL" id="HIP98676.1"/>
    </source>
</evidence>
<dbReference type="Proteomes" id="UP000606463">
    <property type="component" value="Unassembled WGS sequence"/>
</dbReference>
<evidence type="ECO:0000313" key="4">
    <source>
        <dbReference type="Proteomes" id="UP000606463"/>
    </source>
</evidence>
<dbReference type="Gene3D" id="3.40.140.80">
    <property type="match status" value="1"/>
</dbReference>
<dbReference type="InterPro" id="IPR010415">
    <property type="entry name" value="LpxI_C"/>
</dbReference>
<dbReference type="Gene3D" id="3.40.50.20">
    <property type="match status" value="1"/>
</dbReference>
<feature type="domain" description="LpxI C-terminal" evidence="1">
    <location>
        <begin position="164"/>
        <end position="280"/>
    </location>
</feature>
<dbReference type="PANTHER" id="PTHR39962">
    <property type="entry name" value="BLL4848 PROTEIN"/>
    <property type="match status" value="1"/>
</dbReference>
<proteinExistence type="predicted"/>
<evidence type="ECO:0000259" key="2">
    <source>
        <dbReference type="Pfam" id="PF17930"/>
    </source>
</evidence>
<dbReference type="AlphaFoldDB" id="A0A9D0YPM6"/>
<dbReference type="InterPro" id="IPR043167">
    <property type="entry name" value="LpxI_C_sf"/>
</dbReference>
<evidence type="ECO:0000259" key="1">
    <source>
        <dbReference type="Pfam" id="PF06230"/>
    </source>
</evidence>
<dbReference type="InterPro" id="IPR041255">
    <property type="entry name" value="LpxI_N"/>
</dbReference>
<reference evidence="3" key="1">
    <citation type="journal article" date="2020" name="ISME J.">
        <title>Gammaproteobacteria mediating utilization of methyl-, sulfur- and petroleum organic compounds in deep ocean hydrothermal plumes.</title>
        <authorList>
            <person name="Zhou Z."/>
            <person name="Liu Y."/>
            <person name="Pan J."/>
            <person name="Cron B.R."/>
            <person name="Toner B.M."/>
            <person name="Anantharaman K."/>
            <person name="Breier J.A."/>
            <person name="Dick G.J."/>
            <person name="Li M."/>
        </authorList>
    </citation>
    <scope>NUCLEOTIDE SEQUENCE</scope>
    <source>
        <strain evidence="3">SZUA-1501</strain>
    </source>
</reference>
<dbReference type="Pfam" id="PF17930">
    <property type="entry name" value="LpxI_N"/>
    <property type="match status" value="1"/>
</dbReference>